<dbReference type="OrthoDB" id="10678327at2759"/>
<gene>
    <name evidence="3" type="ORF">BIW11_10951</name>
</gene>
<evidence type="ECO:0000313" key="4">
    <source>
        <dbReference type="Proteomes" id="UP000192247"/>
    </source>
</evidence>
<feature type="compositionally biased region" description="Basic residues" evidence="1">
    <location>
        <begin position="537"/>
        <end position="546"/>
    </location>
</feature>
<feature type="compositionally biased region" description="Basic and acidic residues" evidence="1">
    <location>
        <begin position="778"/>
        <end position="788"/>
    </location>
</feature>
<accession>A0A1V9XDS2</accession>
<name>A0A1V9XDS2_9ACAR</name>
<feature type="compositionally biased region" description="Basic and acidic residues" evidence="1">
    <location>
        <begin position="547"/>
        <end position="575"/>
    </location>
</feature>
<reference evidence="3 4" key="1">
    <citation type="journal article" date="2017" name="Gigascience">
        <title>Draft genome of the honey bee ectoparasitic mite, Tropilaelaps mercedesae, is shaped by the parasitic life history.</title>
        <authorList>
            <person name="Dong X."/>
            <person name="Armstrong S.D."/>
            <person name="Xia D."/>
            <person name="Makepeace B.L."/>
            <person name="Darby A.C."/>
            <person name="Kadowaki T."/>
        </authorList>
    </citation>
    <scope>NUCLEOTIDE SEQUENCE [LARGE SCALE GENOMIC DNA]</scope>
    <source>
        <strain evidence="3">Wuxi-XJTLU</strain>
    </source>
</reference>
<dbReference type="GO" id="GO:0061574">
    <property type="term" value="C:ASAP complex"/>
    <property type="evidence" value="ECO:0007669"/>
    <property type="project" value="TreeGrafter"/>
</dbReference>
<feature type="compositionally biased region" description="Polar residues" evidence="1">
    <location>
        <begin position="310"/>
        <end position="327"/>
    </location>
</feature>
<dbReference type="STRING" id="418985.A0A1V9XDS2"/>
<feature type="compositionally biased region" description="Polar residues" evidence="1">
    <location>
        <begin position="791"/>
        <end position="800"/>
    </location>
</feature>
<evidence type="ECO:0000256" key="1">
    <source>
        <dbReference type="SAM" id="MobiDB-lite"/>
    </source>
</evidence>
<dbReference type="AlphaFoldDB" id="A0A1V9XDS2"/>
<feature type="compositionally biased region" description="Basic and acidic residues" evidence="1">
    <location>
        <begin position="457"/>
        <end position="512"/>
    </location>
</feature>
<feature type="compositionally biased region" description="Basic and acidic residues" evidence="1">
    <location>
        <begin position="803"/>
        <end position="832"/>
    </location>
</feature>
<comment type="caution">
    <text evidence="3">The sequence shown here is derived from an EMBL/GenBank/DDBJ whole genome shotgun (WGS) entry which is preliminary data.</text>
</comment>
<dbReference type="PROSITE" id="PS50800">
    <property type="entry name" value="SAP"/>
    <property type="match status" value="1"/>
</dbReference>
<keyword evidence="4" id="KW-1185">Reference proteome</keyword>
<feature type="region of interest" description="Disordered" evidence="1">
    <location>
        <begin position="158"/>
        <end position="265"/>
    </location>
</feature>
<dbReference type="Pfam" id="PF02037">
    <property type="entry name" value="SAP"/>
    <property type="match status" value="1"/>
</dbReference>
<feature type="domain" description="SAP" evidence="2">
    <location>
        <begin position="12"/>
        <end position="46"/>
    </location>
</feature>
<protein>
    <submittedName>
        <fullName evidence="3">Apoptotic chromatin condensation inducer in the nucleus isoform X1</fullName>
    </submittedName>
</protein>
<dbReference type="EMBL" id="MNPL01014403">
    <property type="protein sequence ID" value="OQR71508.1"/>
    <property type="molecule type" value="Genomic_DNA"/>
</dbReference>
<organism evidence="3 4">
    <name type="scientific">Tropilaelaps mercedesae</name>
    <dbReference type="NCBI Taxonomy" id="418985"/>
    <lineage>
        <taxon>Eukaryota</taxon>
        <taxon>Metazoa</taxon>
        <taxon>Ecdysozoa</taxon>
        <taxon>Arthropoda</taxon>
        <taxon>Chelicerata</taxon>
        <taxon>Arachnida</taxon>
        <taxon>Acari</taxon>
        <taxon>Parasitiformes</taxon>
        <taxon>Mesostigmata</taxon>
        <taxon>Gamasina</taxon>
        <taxon>Dermanyssoidea</taxon>
        <taxon>Laelapidae</taxon>
        <taxon>Tropilaelaps</taxon>
    </lineage>
</organism>
<feature type="compositionally biased region" description="Basic and acidic residues" evidence="1">
    <location>
        <begin position="406"/>
        <end position="423"/>
    </location>
</feature>
<feature type="compositionally biased region" description="Low complexity" evidence="1">
    <location>
        <begin position="701"/>
        <end position="719"/>
    </location>
</feature>
<dbReference type="GO" id="GO:0008380">
    <property type="term" value="P:RNA splicing"/>
    <property type="evidence" value="ECO:0007669"/>
    <property type="project" value="TreeGrafter"/>
</dbReference>
<dbReference type="PANTHER" id="PTHR46589:SF1">
    <property type="entry name" value="APOPTOTIC CHROMATIN CONDENSATION INDUCER IN THE NUCLEUS"/>
    <property type="match status" value="1"/>
</dbReference>
<feature type="compositionally biased region" description="Polar residues" evidence="1">
    <location>
        <begin position="632"/>
        <end position="653"/>
    </location>
</feature>
<dbReference type="SMART" id="SM00513">
    <property type="entry name" value="SAP"/>
    <property type="match status" value="1"/>
</dbReference>
<dbReference type="GO" id="GO:0071011">
    <property type="term" value="C:precatalytic spliceosome"/>
    <property type="evidence" value="ECO:0007669"/>
    <property type="project" value="TreeGrafter"/>
</dbReference>
<feature type="region of interest" description="Disordered" evidence="1">
    <location>
        <begin position="288"/>
        <end position="355"/>
    </location>
</feature>
<evidence type="ECO:0000313" key="3">
    <source>
        <dbReference type="EMBL" id="OQR71508.1"/>
    </source>
</evidence>
<feature type="compositionally biased region" description="Basic and acidic residues" evidence="1">
    <location>
        <begin position="720"/>
        <end position="733"/>
    </location>
</feature>
<dbReference type="InParanoid" id="A0A1V9XDS2"/>
<dbReference type="PANTHER" id="PTHR46589">
    <property type="entry name" value="APOPTOTIC CHROMATIN CONDENSATION INDUCER IN THE NUCLEUS"/>
    <property type="match status" value="1"/>
</dbReference>
<feature type="compositionally biased region" description="Polar residues" evidence="1">
    <location>
        <begin position="226"/>
        <end position="237"/>
    </location>
</feature>
<dbReference type="GO" id="GO:0003723">
    <property type="term" value="F:RNA binding"/>
    <property type="evidence" value="ECO:0007669"/>
    <property type="project" value="TreeGrafter"/>
</dbReference>
<dbReference type="InterPro" id="IPR052793">
    <property type="entry name" value="EJC-associated_protein"/>
</dbReference>
<dbReference type="Proteomes" id="UP000192247">
    <property type="component" value="Unassembled WGS sequence"/>
</dbReference>
<feature type="non-terminal residue" evidence="3">
    <location>
        <position position="848"/>
    </location>
</feature>
<proteinExistence type="predicted"/>
<dbReference type="InterPro" id="IPR003034">
    <property type="entry name" value="SAP_dom"/>
</dbReference>
<evidence type="ECO:0000259" key="2">
    <source>
        <dbReference type="PROSITE" id="PS50800"/>
    </source>
</evidence>
<sequence>MEVERLPDGRALSALSLAELREACGSRGLSKGGSRKDLADRLKIRLELEKLREESTRKAKAKEDVVPNIALQDTAVGQSDVVRQYLEAQQRRLELFAQHGQMGDQQQQQQQPTFAATATTTATEQSTGVVKPTASAHYNHTPALSCYENKASKCVVPSTPSDLAKDKGITTRQGKSSVAVVRGTSPTVSLGRAPTATGDAFTGSGDAAAPATKPLGAKSVKATRSRAGNNNIANVMQPSTPPSTTKKTRVGSTPPSAPPPPAVSIPASVQEDQLVPLLPALLTTTTKRRRGAVQPPVSTISRAEQPVTAVKSSPRATKGGQNESRGPTPQPLAEAVTVPEIAREVKRGRGRPRKHVDVVPPATALVFSPPALSAFVPPVDTVVTECVGPAAKLSSGPAGGGNNSSLRERGKDKERSPPEEVKAQKLLKINQTSHDDRTSRGTTLGGATITPIKSIKTKPDKISLSESVKAIKDKPLDGVKSSKEFVTNKRLERTSNRSDNQTESRETKEVRTTRGKRPRSQDDATAAAASTGEPNKKLNKSNRHKEKIASKFEVTPDKTEPTEKAMAVHESRSVEDPIEAALLALHGGCDDPSVLSPPRASSHEAHAPATPTLSQKSAKSRSGAHREARNRVPSTDRTTSETKTPVENASETPVSKAPVSPGIAPPGTIDKKTSPSTSKEATSPKDDSWPQEDNESSSKLSASRVSPSPVKAASASPPSDRSETRRSDRNQRETRKRSKVENIVQRLARRENRYSNPTPPTTEDAQTVDLREPIVLLERTELPAEHVPEATMTSPMTSKTLKPKPEPEIKTAAKEAESRLQSSREKDEKSSDTQRLPTPPRPKRPRRE</sequence>
<feature type="region of interest" description="Disordered" evidence="1">
    <location>
        <begin position="390"/>
        <end position="848"/>
    </location>
</feature>